<evidence type="ECO:0000256" key="1">
    <source>
        <dbReference type="SAM" id="MobiDB-lite"/>
    </source>
</evidence>
<gene>
    <name evidence="3" type="ORF">RFN57_32275</name>
</gene>
<organism evidence="3 4">
    <name type="scientific">Streptomyces violaceochromogenes</name>
    <dbReference type="NCBI Taxonomy" id="67377"/>
    <lineage>
        <taxon>Bacteria</taxon>
        <taxon>Bacillati</taxon>
        <taxon>Actinomycetota</taxon>
        <taxon>Actinomycetes</taxon>
        <taxon>Kitasatosporales</taxon>
        <taxon>Streptomycetaceae</taxon>
        <taxon>Streptomyces</taxon>
    </lineage>
</organism>
<proteinExistence type="predicted"/>
<feature type="region of interest" description="Disordered" evidence="1">
    <location>
        <begin position="76"/>
        <end position="96"/>
    </location>
</feature>
<comment type="caution">
    <text evidence="3">The sequence shown here is derived from an EMBL/GenBank/DDBJ whole genome shotgun (WGS) entry which is preliminary data.</text>
</comment>
<accession>A0ABU6M9U6</accession>
<dbReference type="InterPro" id="IPR025965">
    <property type="entry name" value="FlgD/Vpr_Ig-like"/>
</dbReference>
<reference evidence="3 4" key="1">
    <citation type="submission" date="2024-01" db="EMBL/GenBank/DDBJ databases">
        <title>Genome analysis.</title>
        <authorList>
            <person name="Zhang K."/>
        </authorList>
    </citation>
    <scope>NUCLEOTIDE SEQUENCE [LARGE SCALE GENOMIC DNA]</scope>
    <source>
        <strain evidence="3 4">CGMCC 4.1753</strain>
    </source>
</reference>
<protein>
    <submittedName>
        <fullName evidence="3">FlgD immunoglobulin-like domain containing protein</fullName>
    </submittedName>
</protein>
<evidence type="ECO:0000313" key="3">
    <source>
        <dbReference type="EMBL" id="MEC7056934.1"/>
    </source>
</evidence>
<name>A0ABU6M9U6_9ACTN</name>
<keyword evidence="4" id="KW-1185">Reference proteome</keyword>
<evidence type="ECO:0000259" key="2">
    <source>
        <dbReference type="Pfam" id="PF13860"/>
    </source>
</evidence>
<evidence type="ECO:0000313" key="4">
    <source>
        <dbReference type="Proteomes" id="UP001353952"/>
    </source>
</evidence>
<feature type="domain" description="FlgD/Vpr Ig-like" evidence="2">
    <location>
        <begin position="23"/>
        <end position="78"/>
    </location>
</feature>
<dbReference type="RefSeq" id="WP_191848088.1">
    <property type="nucleotide sequence ID" value="NZ_BMUO01000009.1"/>
</dbReference>
<dbReference type="Gene3D" id="2.60.40.4070">
    <property type="match status" value="1"/>
</dbReference>
<dbReference type="Pfam" id="PF13860">
    <property type="entry name" value="FlgD_ig"/>
    <property type="match status" value="1"/>
</dbReference>
<dbReference type="EMBL" id="JAYXNZ010000002">
    <property type="protein sequence ID" value="MEC7056934.1"/>
    <property type="molecule type" value="Genomic_DNA"/>
</dbReference>
<dbReference type="Proteomes" id="UP001353952">
    <property type="component" value="Unassembled WGS sequence"/>
</dbReference>
<sequence>MEAQAHTPSVIGKAFPWSPVWQLNKPSTWTLTLTNASGKIVRTLTGSSTGAAVRPAWDGTTDGGGTTGGAYTWKLTAHPRDGQGPDLTLSGTMTLG</sequence>